<evidence type="ECO:0000313" key="1">
    <source>
        <dbReference type="EMBL" id="EGG52681.1"/>
    </source>
</evidence>
<sequence>MSRWPVFLLNGSPFLSKSVWQDDGPGRLWAYVVCNGLRTG</sequence>
<gene>
    <name evidence="1" type="ORF">HMPREF9442_02125</name>
</gene>
<accession>F3QVA0</accession>
<dbReference type="EMBL" id="AFBR01000065">
    <property type="protein sequence ID" value="EGG52681.1"/>
    <property type="molecule type" value="Genomic_DNA"/>
</dbReference>
<organism evidence="1 2">
    <name type="scientific">Paraprevotella xylaniphila YIT 11841</name>
    <dbReference type="NCBI Taxonomy" id="762982"/>
    <lineage>
        <taxon>Bacteria</taxon>
        <taxon>Pseudomonadati</taxon>
        <taxon>Bacteroidota</taxon>
        <taxon>Bacteroidia</taxon>
        <taxon>Bacteroidales</taxon>
        <taxon>Prevotellaceae</taxon>
        <taxon>Paraprevotella</taxon>
    </lineage>
</organism>
<proteinExistence type="predicted"/>
<evidence type="ECO:0000313" key="2">
    <source>
        <dbReference type="Proteomes" id="UP000005546"/>
    </source>
</evidence>
<name>F3QVA0_9BACT</name>
<reference evidence="1 2" key="1">
    <citation type="submission" date="2011-02" db="EMBL/GenBank/DDBJ databases">
        <authorList>
            <person name="Weinstock G."/>
            <person name="Sodergren E."/>
            <person name="Clifton S."/>
            <person name="Fulton L."/>
            <person name="Fulton B."/>
            <person name="Courtney L."/>
            <person name="Fronick C."/>
            <person name="Harrison M."/>
            <person name="Strong C."/>
            <person name="Farmer C."/>
            <person name="Delahaunty K."/>
            <person name="Markovic C."/>
            <person name="Hall O."/>
            <person name="Minx P."/>
            <person name="Tomlinson C."/>
            <person name="Mitreva M."/>
            <person name="Hou S."/>
            <person name="Chen J."/>
            <person name="Wollam A."/>
            <person name="Pepin K.H."/>
            <person name="Johnson M."/>
            <person name="Bhonagiri V."/>
            <person name="Zhang X."/>
            <person name="Suruliraj S."/>
            <person name="Warren W."/>
            <person name="Chinwalla A."/>
            <person name="Mardis E.R."/>
            <person name="Wilson R.K."/>
        </authorList>
    </citation>
    <scope>NUCLEOTIDE SEQUENCE [LARGE SCALE GENOMIC DNA]</scope>
    <source>
        <strain evidence="1 2">YIT 11841</strain>
    </source>
</reference>
<comment type="caution">
    <text evidence="1">The sequence shown here is derived from an EMBL/GenBank/DDBJ whole genome shotgun (WGS) entry which is preliminary data.</text>
</comment>
<dbReference type="AlphaFoldDB" id="F3QVA0"/>
<protein>
    <submittedName>
        <fullName evidence="1">Uncharacterized protein</fullName>
    </submittedName>
</protein>
<dbReference type="HOGENOM" id="CLU_3293808_0_0_10"/>
<keyword evidence="2" id="KW-1185">Reference proteome</keyword>
<dbReference type="Proteomes" id="UP000005546">
    <property type="component" value="Unassembled WGS sequence"/>
</dbReference>